<evidence type="ECO:0000313" key="1">
    <source>
        <dbReference type="EMBL" id="VDM56946.1"/>
    </source>
</evidence>
<keyword evidence="2" id="KW-1185">Reference proteome</keyword>
<sequence>MFSGRCLKNQRRLLICATSYGYSYQVSKVNNLVDR</sequence>
<evidence type="ECO:0000313" key="2">
    <source>
        <dbReference type="Proteomes" id="UP000267027"/>
    </source>
</evidence>
<dbReference type="AlphaFoldDB" id="A0A0R3PL05"/>
<organism evidence="3">
    <name type="scientific">Angiostrongylus costaricensis</name>
    <name type="common">Nematode worm</name>
    <dbReference type="NCBI Taxonomy" id="334426"/>
    <lineage>
        <taxon>Eukaryota</taxon>
        <taxon>Metazoa</taxon>
        <taxon>Ecdysozoa</taxon>
        <taxon>Nematoda</taxon>
        <taxon>Chromadorea</taxon>
        <taxon>Rhabditida</taxon>
        <taxon>Rhabditina</taxon>
        <taxon>Rhabditomorpha</taxon>
        <taxon>Strongyloidea</taxon>
        <taxon>Metastrongylidae</taxon>
        <taxon>Angiostrongylus</taxon>
    </lineage>
</organism>
<reference evidence="1 2" key="2">
    <citation type="submission" date="2018-11" db="EMBL/GenBank/DDBJ databases">
        <authorList>
            <consortium name="Pathogen Informatics"/>
        </authorList>
    </citation>
    <scope>NUCLEOTIDE SEQUENCE [LARGE SCALE GENOMIC DNA]</scope>
    <source>
        <strain evidence="1 2">Costa Rica</strain>
    </source>
</reference>
<gene>
    <name evidence="1" type="ORF">ACOC_LOCUS5361</name>
</gene>
<accession>A0A0R3PL05</accession>
<evidence type="ECO:0000313" key="3">
    <source>
        <dbReference type="WBParaSite" id="ACOC_0000536001-mRNA-1"/>
    </source>
</evidence>
<dbReference type="WBParaSite" id="ACOC_0000536001-mRNA-1">
    <property type="protein sequence ID" value="ACOC_0000536001-mRNA-1"/>
    <property type="gene ID" value="ACOC_0000536001"/>
</dbReference>
<reference evidence="3" key="1">
    <citation type="submission" date="2017-02" db="UniProtKB">
        <authorList>
            <consortium name="WormBaseParasite"/>
        </authorList>
    </citation>
    <scope>IDENTIFICATION</scope>
</reference>
<dbReference type="Proteomes" id="UP000267027">
    <property type="component" value="Unassembled WGS sequence"/>
</dbReference>
<dbReference type="EMBL" id="UYYA01003866">
    <property type="protein sequence ID" value="VDM56946.1"/>
    <property type="molecule type" value="Genomic_DNA"/>
</dbReference>
<protein>
    <submittedName>
        <fullName evidence="3">Transcriptional regulator</fullName>
    </submittedName>
</protein>
<name>A0A0R3PL05_ANGCS</name>
<proteinExistence type="predicted"/>